<keyword evidence="9" id="KW-0067">ATP-binding</keyword>
<keyword evidence="5" id="KW-0808">Transferase</keyword>
<dbReference type="OrthoDB" id="381190at2759"/>
<evidence type="ECO:0000313" key="16">
    <source>
        <dbReference type="EMBL" id="EAY17433.1"/>
    </source>
</evidence>
<evidence type="ECO:0000256" key="12">
    <source>
        <dbReference type="ARBA" id="ARBA00024420"/>
    </source>
</evidence>
<dbReference type="GO" id="GO:0006281">
    <property type="term" value="P:DNA repair"/>
    <property type="evidence" value="ECO:0000318"/>
    <property type="project" value="GO_Central"/>
</dbReference>
<dbReference type="InterPro" id="IPR003151">
    <property type="entry name" value="PIK-rel_kinase_FAT"/>
</dbReference>
<dbReference type="CDD" id="cd00892">
    <property type="entry name" value="PIKKc_ATR"/>
    <property type="match status" value="1"/>
</dbReference>
<dbReference type="InterPro" id="IPR018936">
    <property type="entry name" value="PI3/4_kinase_CS"/>
</dbReference>
<keyword evidence="8 16" id="KW-0418">Kinase</keyword>
<comment type="subcellular location">
    <subcellularLocation>
        <location evidence="1">Nucleus</location>
    </subcellularLocation>
</comment>
<dbReference type="GO" id="GO:0000077">
    <property type="term" value="P:DNA damage checkpoint signaling"/>
    <property type="evidence" value="ECO:0000318"/>
    <property type="project" value="GO_Central"/>
</dbReference>
<dbReference type="InterPro" id="IPR003152">
    <property type="entry name" value="FATC_dom"/>
</dbReference>
<evidence type="ECO:0000256" key="8">
    <source>
        <dbReference type="ARBA" id="ARBA00022777"/>
    </source>
</evidence>
<dbReference type="PANTHER" id="PTHR11139:SF69">
    <property type="entry name" value="SERINE_THREONINE-PROTEIN KINASE ATR"/>
    <property type="match status" value="1"/>
</dbReference>
<dbReference type="InterPro" id="IPR011009">
    <property type="entry name" value="Kinase-like_dom_sf"/>
</dbReference>
<evidence type="ECO:0000256" key="9">
    <source>
        <dbReference type="ARBA" id="ARBA00022840"/>
    </source>
</evidence>
<dbReference type="FunFam" id="3.30.1010.10:FF:000074">
    <property type="entry name" value="PIKK family atypical protein kinase"/>
    <property type="match status" value="1"/>
</dbReference>
<feature type="domain" description="FAT" evidence="14">
    <location>
        <begin position="1262"/>
        <end position="1841"/>
    </location>
</feature>
<dbReference type="PROSITE" id="PS00916">
    <property type="entry name" value="PI3_4_KINASE_2"/>
    <property type="match status" value="1"/>
</dbReference>
<dbReference type="SUPFAM" id="SSF48371">
    <property type="entry name" value="ARM repeat"/>
    <property type="match status" value="1"/>
</dbReference>
<dbReference type="FunCoup" id="A2DQ06">
    <property type="interactions" value="198"/>
</dbReference>
<dbReference type="Gene3D" id="1.10.1070.11">
    <property type="entry name" value="Phosphatidylinositol 3-/4-kinase, catalytic domain"/>
    <property type="match status" value="1"/>
</dbReference>
<evidence type="ECO:0000259" key="15">
    <source>
        <dbReference type="PROSITE" id="PS51190"/>
    </source>
</evidence>
<dbReference type="PROSITE" id="PS51189">
    <property type="entry name" value="FAT"/>
    <property type="match status" value="1"/>
</dbReference>
<reference evidence="16" key="1">
    <citation type="submission" date="2006-10" db="EMBL/GenBank/DDBJ databases">
        <authorList>
            <person name="Amadeo P."/>
            <person name="Zhao Q."/>
            <person name="Wortman J."/>
            <person name="Fraser-Liggett C."/>
            <person name="Carlton J."/>
        </authorList>
    </citation>
    <scope>NUCLEOTIDE SEQUENCE</scope>
    <source>
        <strain evidence="16">G3</strain>
    </source>
</reference>
<evidence type="ECO:0000256" key="2">
    <source>
        <dbReference type="ARBA" id="ARBA00010769"/>
    </source>
</evidence>
<dbReference type="RefSeq" id="XP_001329568.1">
    <property type="nucleotide sequence ID" value="XM_001329533.1"/>
</dbReference>
<evidence type="ECO:0000259" key="13">
    <source>
        <dbReference type="PROSITE" id="PS50290"/>
    </source>
</evidence>
<dbReference type="SMART" id="SM00146">
    <property type="entry name" value="PI3Kc"/>
    <property type="match status" value="1"/>
</dbReference>
<dbReference type="Pfam" id="PF00454">
    <property type="entry name" value="PI3_PI4_kinase"/>
    <property type="match status" value="1"/>
</dbReference>
<dbReference type="Pfam" id="PF02260">
    <property type="entry name" value="FATC"/>
    <property type="match status" value="1"/>
</dbReference>
<keyword evidence="4" id="KW-0723">Serine/threonine-protein kinase</keyword>
<dbReference type="GO" id="GO:0005524">
    <property type="term" value="F:ATP binding"/>
    <property type="evidence" value="ECO:0007669"/>
    <property type="project" value="UniProtKB-KW"/>
</dbReference>
<dbReference type="SMART" id="SM01343">
    <property type="entry name" value="FATC"/>
    <property type="match status" value="1"/>
</dbReference>
<keyword evidence="17" id="KW-1185">Reference proteome</keyword>
<dbReference type="InterPro" id="IPR057564">
    <property type="entry name" value="HEAT_ATR"/>
</dbReference>
<evidence type="ECO:0000256" key="10">
    <source>
        <dbReference type="ARBA" id="ARBA00023204"/>
    </source>
</evidence>
<sequence>MDRGAGSEENENKMLLERLSVLVKYMFNQSFDISEIKEALSALDFSCMFFHHLLVTEMKLIQLCFNKLHRYGIEFNILEQYSRYPEILQKFIQVSCEFIAINKVSDRNKLIDEIMESIFFLIQNSKQKQLKFKAPSFGDEVKEINLKQEDIRNAINFEISILNGCLKRLVISSQKVIILASTILSSCDNNIRINCLDMLSNYCPLNITSSFVEIRAIEKFYFEIINNNLQESELEIFDNLLTKCYKNAISRIPNDIIILLGRETINVITEINENKFKIFNENLLNTVYKFIQSDQSSAQLIRQLIIKKLSVFYDSEEYINICKNFEENDTEFGQIIIKAYENQYNIIPALMKITNYIPNNDLIKKSSGTTFYKILSLLDSLESNLASKLNNYLETNPPTLENLRLISKHIPAQILEKYQAKDLPYIFSNNPQTLESLIQKWNLFSDVRIREIIPFMSLLLQKAKNISEFDFMKIKEYFNRLDDDYTLFFIPEFVDILDLVYDQSDLKKRYKNFIKNVKTAKIPQITSDGFMNSRILSPHFLLHLIKQLIISLENSQEKDIVYTESFAISCLQRNQTKLWSIYDLNKYKISYELYLLYKEEEKINSEPRTFRLLTKMIFNLQHRTNLSILEESVIPVLIQKQDLNDLKLFIKKSTSQNDEISFTNKINDNMADILCYLFSNFDKHEISNCLSYITKTILPGERAMHLMEMCFPDFACKMLSLLGDFDKKIVERTKYSIDVMIKSKLPKRALRDKEQIEHIFISNEIKMMYGFGKYITNGSSSRKITAIRSLTEIVKSMSDSLNVERCRNLLTMVSFLTTKDKSCRQYCYEFLNTILDLLHNNSILSEIFGFIVSQLIPNISQSPNETKPLLKRLIIDEYNVVQNSLYQISFVKEISEIPEISDKIKQSIESIPRLELIEKLIGVLNDATPALQVLIINQLIDLFEENLDFVKKNLTKKEDLCVMIWKILQNTNREDLQACCGRLLAVIYPSEEMMSNFHMNLRTQKNQNTNVNVVMKNIITDYLIPAYEDVTMFSVLDSISCAIQNLLNELGCSLQNQSQRNMRSPENWDMFDKKTQMIIDKYRSSRYLSKDVSTIKTPIFSQNIKHEQWLTNFTIMSLQIDFEEIIPDQTDIKKSTRRTKDSDYEDEYKEKSKRKNSLESLRKISFIFKRIPSICNYILPLICYWQKYNPKFQELFSQEFLLILENLKQKTDKNSNKSDDTAIQCMHTIFTVFDNCSNLRIFPNCETIPNHVYSLNLASHQQLYEAAFLSGLFTHSLIHLEEAIREENIKPLSDDRKQNMLKVYKHLNEPDGLNALRLMSRNVTFSDDNQLFSEAKIINKMNTNSERIPKMTISYLTNLLKCGRYERALNDSLMYRNTMRMGRRLDAVIARAATRLSKWEVVSLLSNDTSPHKMTKDDDMTDIVDIGIANALSTLDKRQFDRFENIIEKMRIELANPLQQDSNLSFERMMPNLINYLLIEELSLFGKSLFQNSVDLEKTMKLFNSIDERLISIDDIERITVVNCAMLEIYYKNDFYSSPKSDKNTLLMEQWVKFASACRKSGELQRSQFACWRAFQLENNSISTIETAKITWSLHDKTRAVSLLNPDLRQNKIFNSDEEIGKFTYLRAKWNQELDHLLPDELMKQYQDASKLMKKNGKCYYQMANLADERLESYLEYFEKIHYGTSMRRNAVSKFVGTNSNPGSILEFLQKNTVLALECYMKCLSNSPELAPEVVPRVLQIYFDQGKFYTLTEKDNLQDLPYALSKISPSKFDIILSGMTEVFQKCLDNVNNSVWLNSITQLISRVEQPTKLEDKLYNLIRKSLYDFPEQTFWHLMSVKHSLIESRKKCYNAIFEQIDKNFPNDDGKIDKIHSLSRKFETITDLLEQLASKSMGSSRAKTGEAKSLCPDLYNAFNNSNILMPLSSTLTVKSSQNNLSFEPKISQMQQEIVIFSSLQRPKKISLLGSDGNNYHYLCKNDDDLRKDMRMMEFATFINRTFSNDRRCRDRNLSIVTFAVICLNEKCGIIEWAENTCSFKSILDKYMKQGKIGLSRSQLLELCCDKEQQKEISEATKNKKRQNFVNKILPFYPPQLHKWFMHRFCQPQRWFQSRLHYARSTAVWSMVGYIVGLGDRHTENILLNENTGGAVHVDFCCMFDKAKTLPVPECVPFRLTQNVVDGFGVLGTDGPFTESSVCCLTAMRDKKQKLVSVLQTFIHDPLLEWKQKAMSDKSREFKQNKDSNEAKMVLYEVDCRLSGLTEDKSRPQSPECVVKNLITQATDNDNLALMYIGWTPYI</sequence>
<feature type="domain" description="FATC" evidence="15">
    <location>
        <begin position="2262"/>
        <end position="2294"/>
    </location>
</feature>
<dbReference type="PANTHER" id="PTHR11139">
    <property type="entry name" value="ATAXIA TELANGIECTASIA MUTATED ATM -RELATED"/>
    <property type="match status" value="1"/>
</dbReference>
<evidence type="ECO:0000256" key="1">
    <source>
        <dbReference type="ARBA" id="ARBA00004123"/>
    </source>
</evidence>
<dbReference type="InterPro" id="IPR016024">
    <property type="entry name" value="ARM-type_fold"/>
</dbReference>
<dbReference type="eggNOG" id="KOG0890">
    <property type="taxonomic scope" value="Eukaryota"/>
</dbReference>
<feature type="domain" description="PI3K/PI4K catalytic" evidence="13">
    <location>
        <begin position="1945"/>
        <end position="2260"/>
    </location>
</feature>
<gene>
    <name evidence="16" type="ORF">TVAG_493750</name>
</gene>
<dbReference type="Gene3D" id="3.30.1010.10">
    <property type="entry name" value="Phosphatidylinositol 3-kinase Catalytic Subunit, Chain A, domain 4"/>
    <property type="match status" value="1"/>
</dbReference>
<dbReference type="InParanoid" id="A2DQ06"/>
<name>A2DQ06_TRIV3</name>
<dbReference type="Pfam" id="PF02259">
    <property type="entry name" value="FAT"/>
    <property type="match status" value="1"/>
</dbReference>
<protein>
    <recommendedName>
        <fullName evidence="12">Serine/threonine-protein kinase ATR</fullName>
        <ecNumber evidence="3">2.7.11.1</ecNumber>
    </recommendedName>
</protein>
<dbReference type="KEGG" id="tva:4775463"/>
<keyword evidence="6" id="KW-0547">Nucleotide-binding</keyword>
<dbReference type="InterPro" id="IPR036940">
    <property type="entry name" value="PI3/4_kinase_cat_sf"/>
</dbReference>
<evidence type="ECO:0000256" key="3">
    <source>
        <dbReference type="ARBA" id="ARBA00012513"/>
    </source>
</evidence>
<dbReference type="PROSITE" id="PS51190">
    <property type="entry name" value="FATC"/>
    <property type="match status" value="1"/>
</dbReference>
<evidence type="ECO:0000256" key="7">
    <source>
        <dbReference type="ARBA" id="ARBA00022763"/>
    </source>
</evidence>
<dbReference type="Proteomes" id="UP000001542">
    <property type="component" value="Unassembled WGS sequence"/>
</dbReference>
<dbReference type="InterPro" id="IPR014009">
    <property type="entry name" value="PIK_FAT"/>
</dbReference>
<dbReference type="SUPFAM" id="SSF56112">
    <property type="entry name" value="Protein kinase-like (PK-like)"/>
    <property type="match status" value="1"/>
</dbReference>
<dbReference type="GO" id="GO:0004674">
    <property type="term" value="F:protein serine/threonine kinase activity"/>
    <property type="evidence" value="ECO:0000318"/>
    <property type="project" value="GO_Central"/>
</dbReference>
<dbReference type="InterPro" id="IPR000403">
    <property type="entry name" value="PI3/4_kinase_cat_dom"/>
</dbReference>
<keyword evidence="7" id="KW-0227">DNA damage</keyword>
<evidence type="ECO:0000259" key="14">
    <source>
        <dbReference type="PROSITE" id="PS51189"/>
    </source>
</evidence>
<dbReference type="EC" id="2.7.11.1" evidence="3"/>
<dbReference type="GO" id="GO:0005634">
    <property type="term" value="C:nucleus"/>
    <property type="evidence" value="ECO:0000318"/>
    <property type="project" value="GO_Central"/>
</dbReference>
<dbReference type="InterPro" id="IPR050517">
    <property type="entry name" value="DDR_Repair_Kinase"/>
</dbReference>
<accession>A2DQ06</accession>
<keyword evidence="11" id="KW-0539">Nucleus</keyword>
<dbReference type="FunFam" id="1.10.1070.11:FF:000065">
    <property type="entry name" value="PIKK family atypical protein kinase"/>
    <property type="match status" value="1"/>
</dbReference>
<reference evidence="16" key="2">
    <citation type="journal article" date="2007" name="Science">
        <title>Draft genome sequence of the sexually transmitted pathogen Trichomonas vaginalis.</title>
        <authorList>
            <person name="Carlton J.M."/>
            <person name="Hirt R.P."/>
            <person name="Silva J.C."/>
            <person name="Delcher A.L."/>
            <person name="Schatz M."/>
            <person name="Zhao Q."/>
            <person name="Wortman J.R."/>
            <person name="Bidwell S.L."/>
            <person name="Alsmark U.C.M."/>
            <person name="Besteiro S."/>
            <person name="Sicheritz-Ponten T."/>
            <person name="Noel C.J."/>
            <person name="Dacks J.B."/>
            <person name="Foster P.G."/>
            <person name="Simillion C."/>
            <person name="Van de Peer Y."/>
            <person name="Miranda-Saavedra D."/>
            <person name="Barton G.J."/>
            <person name="Westrop G.D."/>
            <person name="Mueller S."/>
            <person name="Dessi D."/>
            <person name="Fiori P.L."/>
            <person name="Ren Q."/>
            <person name="Paulsen I."/>
            <person name="Zhang H."/>
            <person name="Bastida-Corcuera F.D."/>
            <person name="Simoes-Barbosa A."/>
            <person name="Brown M.T."/>
            <person name="Hayes R.D."/>
            <person name="Mukherjee M."/>
            <person name="Okumura C.Y."/>
            <person name="Schneider R."/>
            <person name="Smith A.J."/>
            <person name="Vanacova S."/>
            <person name="Villalvazo M."/>
            <person name="Haas B.J."/>
            <person name="Pertea M."/>
            <person name="Feldblyum T.V."/>
            <person name="Utterback T.R."/>
            <person name="Shu C.L."/>
            <person name="Osoegawa K."/>
            <person name="de Jong P.J."/>
            <person name="Hrdy I."/>
            <person name="Horvathova L."/>
            <person name="Zubacova Z."/>
            <person name="Dolezal P."/>
            <person name="Malik S.B."/>
            <person name="Logsdon J.M. Jr."/>
            <person name="Henze K."/>
            <person name="Gupta A."/>
            <person name="Wang C.C."/>
            <person name="Dunne R.L."/>
            <person name="Upcroft J.A."/>
            <person name="Upcroft P."/>
            <person name="White O."/>
            <person name="Salzberg S.L."/>
            <person name="Tang P."/>
            <person name="Chiu C.-H."/>
            <person name="Lee Y.-S."/>
            <person name="Embley T.M."/>
            <person name="Coombs G.H."/>
            <person name="Mottram J.C."/>
            <person name="Tachezy J."/>
            <person name="Fraser-Liggett C.M."/>
            <person name="Johnson P.J."/>
        </authorList>
    </citation>
    <scope>NUCLEOTIDE SEQUENCE [LARGE SCALE GENOMIC DNA]</scope>
    <source>
        <strain evidence="16">G3</strain>
    </source>
</reference>
<evidence type="ECO:0000313" key="17">
    <source>
        <dbReference type="Proteomes" id="UP000001542"/>
    </source>
</evidence>
<evidence type="ECO:0000256" key="4">
    <source>
        <dbReference type="ARBA" id="ARBA00022527"/>
    </source>
</evidence>
<dbReference type="EMBL" id="DS113230">
    <property type="protein sequence ID" value="EAY17433.1"/>
    <property type="molecule type" value="Genomic_DNA"/>
</dbReference>
<comment type="similarity">
    <text evidence="2">Belongs to the PI3/PI4-kinase family. ATM subfamily.</text>
</comment>
<dbReference type="VEuPathDB" id="TrichDB:TVAGG3_0384500"/>
<keyword evidence="10" id="KW-0234">DNA repair</keyword>
<dbReference type="Pfam" id="PF23593">
    <property type="entry name" value="HEAT_ATR"/>
    <property type="match status" value="1"/>
</dbReference>
<dbReference type="GO" id="GO:0000723">
    <property type="term" value="P:telomere maintenance"/>
    <property type="evidence" value="ECO:0000318"/>
    <property type="project" value="GO_Central"/>
</dbReference>
<organism evidence="16 17">
    <name type="scientific">Trichomonas vaginalis (strain ATCC PRA-98 / G3)</name>
    <dbReference type="NCBI Taxonomy" id="412133"/>
    <lineage>
        <taxon>Eukaryota</taxon>
        <taxon>Metamonada</taxon>
        <taxon>Parabasalia</taxon>
        <taxon>Trichomonadida</taxon>
        <taxon>Trichomonadidae</taxon>
        <taxon>Trichomonas</taxon>
    </lineage>
</organism>
<dbReference type="PROSITE" id="PS50290">
    <property type="entry name" value="PI3_4_KINASE_3"/>
    <property type="match status" value="1"/>
</dbReference>
<evidence type="ECO:0000256" key="6">
    <source>
        <dbReference type="ARBA" id="ARBA00022741"/>
    </source>
</evidence>
<evidence type="ECO:0000256" key="11">
    <source>
        <dbReference type="ARBA" id="ARBA00023242"/>
    </source>
</evidence>
<dbReference type="STRING" id="5722.A2DQ06"/>
<dbReference type="GO" id="GO:0005694">
    <property type="term" value="C:chromosome"/>
    <property type="evidence" value="ECO:0000318"/>
    <property type="project" value="GO_Central"/>
</dbReference>
<proteinExistence type="inferred from homology"/>
<dbReference type="VEuPathDB" id="TrichDB:TVAG_493750"/>
<evidence type="ECO:0000256" key="5">
    <source>
        <dbReference type="ARBA" id="ARBA00022679"/>
    </source>
</evidence>